<reference evidence="3 4" key="1">
    <citation type="journal article" date="2019" name="Genome Biol. Evol.">
        <title>Insights into the evolution of the New World diploid cottons (Gossypium, subgenus Houzingenia) based on genome sequencing.</title>
        <authorList>
            <person name="Grover C.E."/>
            <person name="Arick M.A. 2nd"/>
            <person name="Thrash A."/>
            <person name="Conover J.L."/>
            <person name="Sanders W.S."/>
            <person name="Peterson D.G."/>
            <person name="Frelichowski J.E."/>
            <person name="Scheffler J.A."/>
            <person name="Scheffler B.E."/>
            <person name="Wendel J.F."/>
        </authorList>
    </citation>
    <scope>NUCLEOTIDE SEQUENCE [LARGE SCALE GENOMIC DNA]</scope>
    <source>
        <strain evidence="3">8</strain>
        <tissue evidence="3">Leaf</tissue>
    </source>
</reference>
<dbReference type="InterPro" id="IPR014002">
    <property type="entry name" value="Agenet_dom_plant"/>
</dbReference>
<evidence type="ECO:0000259" key="2">
    <source>
        <dbReference type="SMART" id="SM00743"/>
    </source>
</evidence>
<dbReference type="PANTHER" id="PTHR31541">
    <property type="entry name" value="B3 DOMAIN PLANT PROTEIN-RELATED"/>
    <property type="match status" value="1"/>
</dbReference>
<evidence type="ECO:0000313" key="4">
    <source>
        <dbReference type="Proteomes" id="UP000593568"/>
    </source>
</evidence>
<dbReference type="Pfam" id="PF03754">
    <property type="entry name" value="At2g31720-like"/>
    <property type="match status" value="1"/>
</dbReference>
<name>A0A7J9FB51_9ROSI</name>
<gene>
    <name evidence="3" type="ORF">Gotri_000299</name>
</gene>
<dbReference type="AlphaFoldDB" id="A0A7J9FB51"/>
<keyword evidence="4" id="KW-1185">Reference proteome</keyword>
<dbReference type="Pfam" id="PF05641">
    <property type="entry name" value="Agenet"/>
    <property type="match status" value="1"/>
</dbReference>
<feature type="domain" description="Agenet" evidence="2">
    <location>
        <begin position="2"/>
        <end position="73"/>
    </location>
</feature>
<sequence>MAMFFQGDEVEVCSKEEGFLGSYYQAKLSSPLNNNTLYRVQYKNLVEKEDQTRPLVEIVSAIVEIRFEELKMSKLKSKEKVDDGDRSWLELLNGVETSTSSENEKLHKLTQMLLSKFVARLVTKMENKMMIEKEGLKSCHEAGVEEGKWDYLLGKQKKQKTRGNRKKKQKINDQRKRQDPEKVMEMGLEPPPDMPQVFKDCIQDFGGSEIKLVIQKFLQVFKSPFLNEDEERMLNAKRQIALTLVEPCLSVSPLNLAKWSIRSSLSYIINGDYNKVLEEQQG</sequence>
<protein>
    <recommendedName>
        <fullName evidence="2">Agenet domain-containing protein</fullName>
    </recommendedName>
</protein>
<dbReference type="CDD" id="cd20405">
    <property type="entry name" value="Tudor_Agenet_AtDUF_rpt1_3"/>
    <property type="match status" value="1"/>
</dbReference>
<dbReference type="PANTHER" id="PTHR31541:SF25">
    <property type="entry name" value="GAMMA-GLIADIN B"/>
    <property type="match status" value="1"/>
</dbReference>
<evidence type="ECO:0000256" key="1">
    <source>
        <dbReference type="SAM" id="MobiDB-lite"/>
    </source>
</evidence>
<organism evidence="3 4">
    <name type="scientific">Gossypium trilobum</name>
    <dbReference type="NCBI Taxonomy" id="34281"/>
    <lineage>
        <taxon>Eukaryota</taxon>
        <taxon>Viridiplantae</taxon>
        <taxon>Streptophyta</taxon>
        <taxon>Embryophyta</taxon>
        <taxon>Tracheophyta</taxon>
        <taxon>Spermatophyta</taxon>
        <taxon>Magnoliopsida</taxon>
        <taxon>eudicotyledons</taxon>
        <taxon>Gunneridae</taxon>
        <taxon>Pentapetalae</taxon>
        <taxon>rosids</taxon>
        <taxon>malvids</taxon>
        <taxon>Malvales</taxon>
        <taxon>Malvaceae</taxon>
        <taxon>Malvoideae</taxon>
        <taxon>Gossypium</taxon>
    </lineage>
</organism>
<proteinExistence type="predicted"/>
<dbReference type="GO" id="GO:0003677">
    <property type="term" value="F:DNA binding"/>
    <property type="evidence" value="ECO:0007669"/>
    <property type="project" value="InterPro"/>
</dbReference>
<dbReference type="SMART" id="SM00743">
    <property type="entry name" value="Agenet"/>
    <property type="match status" value="1"/>
</dbReference>
<dbReference type="EMBL" id="JABEZW010000013">
    <property type="protein sequence ID" value="MBA0782411.1"/>
    <property type="molecule type" value="Genomic_DNA"/>
</dbReference>
<feature type="compositionally biased region" description="Basic and acidic residues" evidence="1">
    <location>
        <begin position="170"/>
        <end position="184"/>
    </location>
</feature>
<dbReference type="InterPro" id="IPR008395">
    <property type="entry name" value="Agenet-like_dom"/>
</dbReference>
<dbReference type="Proteomes" id="UP000593568">
    <property type="component" value="Unassembled WGS sequence"/>
</dbReference>
<evidence type="ECO:0000313" key="3">
    <source>
        <dbReference type="EMBL" id="MBA0782411.1"/>
    </source>
</evidence>
<comment type="caution">
    <text evidence="3">The sequence shown here is derived from an EMBL/GenBank/DDBJ whole genome shotgun (WGS) entry which is preliminary data.</text>
</comment>
<feature type="compositionally biased region" description="Basic residues" evidence="1">
    <location>
        <begin position="155"/>
        <end position="169"/>
    </location>
</feature>
<accession>A0A7J9FB51</accession>
<dbReference type="InterPro" id="IPR005508">
    <property type="entry name" value="At2g31720-like"/>
</dbReference>
<feature type="region of interest" description="Disordered" evidence="1">
    <location>
        <begin position="155"/>
        <end position="190"/>
    </location>
</feature>